<dbReference type="RefSeq" id="WP_150060422.1">
    <property type="nucleotide sequence ID" value="NZ_JACHII010000001.1"/>
</dbReference>
<dbReference type="SUPFAM" id="SSF53474">
    <property type="entry name" value="alpha/beta-Hydrolases"/>
    <property type="match status" value="1"/>
</dbReference>
<dbReference type="EMBL" id="VWPJ01000001">
    <property type="protein sequence ID" value="KAA5607284.1"/>
    <property type="molecule type" value="Genomic_DNA"/>
</dbReference>
<dbReference type="PANTHER" id="PTHR43798">
    <property type="entry name" value="MONOACYLGLYCEROL LIPASE"/>
    <property type="match status" value="1"/>
</dbReference>
<proteinExistence type="predicted"/>
<accession>A0A5M6IGE0</accession>
<protein>
    <submittedName>
        <fullName evidence="2">Alpha/beta hydrolase</fullName>
    </submittedName>
</protein>
<evidence type="ECO:0000313" key="3">
    <source>
        <dbReference type="Proteomes" id="UP000324065"/>
    </source>
</evidence>
<name>A0A5M6IGE0_9PROT</name>
<dbReference type="PRINTS" id="PR00111">
    <property type="entry name" value="ABHYDROLASE"/>
</dbReference>
<dbReference type="InterPro" id="IPR029058">
    <property type="entry name" value="AB_hydrolase_fold"/>
</dbReference>
<dbReference type="InterPro" id="IPR000073">
    <property type="entry name" value="AB_hydrolase_1"/>
</dbReference>
<dbReference type="OrthoDB" id="9812774at2"/>
<dbReference type="AlphaFoldDB" id="A0A5M6IGE0"/>
<keyword evidence="3" id="KW-1185">Reference proteome</keyword>
<evidence type="ECO:0000259" key="1">
    <source>
        <dbReference type="Pfam" id="PF00561"/>
    </source>
</evidence>
<gene>
    <name evidence="2" type="ORF">F1188_00495</name>
</gene>
<dbReference type="Pfam" id="PF00561">
    <property type="entry name" value="Abhydrolase_1"/>
    <property type="match status" value="1"/>
</dbReference>
<evidence type="ECO:0000313" key="2">
    <source>
        <dbReference type="EMBL" id="KAA5607284.1"/>
    </source>
</evidence>
<dbReference type="GO" id="GO:0016787">
    <property type="term" value="F:hydrolase activity"/>
    <property type="evidence" value="ECO:0007669"/>
    <property type="project" value="UniProtKB-KW"/>
</dbReference>
<reference evidence="2 3" key="1">
    <citation type="submission" date="2019-09" db="EMBL/GenBank/DDBJ databases">
        <title>Genome sequence of Roseospira marina, one of the more divergent members of the non-sulfur purple photosynthetic bacterial family, the Rhodospirillaceae.</title>
        <authorList>
            <person name="Meyer T."/>
            <person name="Kyndt J."/>
        </authorList>
    </citation>
    <scope>NUCLEOTIDE SEQUENCE [LARGE SCALE GENOMIC DNA]</scope>
    <source>
        <strain evidence="2 3">DSM 15113</strain>
    </source>
</reference>
<dbReference type="Gene3D" id="3.40.50.1820">
    <property type="entry name" value="alpha/beta hydrolase"/>
    <property type="match status" value="1"/>
</dbReference>
<comment type="caution">
    <text evidence="2">The sequence shown here is derived from an EMBL/GenBank/DDBJ whole genome shotgun (WGS) entry which is preliminary data.</text>
</comment>
<sequence>MIPLEHRFTYEGRSVAWGRVGTGAPLVLIHGFPWSAQAWRRVVPWLAPHRTVYVFDMIGCGQSDKGPGISVAPEVQSRLLAALVKHWELDAPEVAGHDFGGLAALRGYFMEGLRYSRLTLFDAVAVLPSGSSFFAHVREHEAAFAGLPPYAHAALFQAYIGAAAHRPLSDEARATYLAPWHGRTGQAAFYRQIAQANETAIATVQDRYRSLDCPVHLVWGAHDTFIPVTQGEDLRNRLTANDLTVVPHAGHALQEDAPEAMVAALLRPAA</sequence>
<dbReference type="Proteomes" id="UP000324065">
    <property type="component" value="Unassembled WGS sequence"/>
</dbReference>
<keyword evidence="2" id="KW-0378">Hydrolase</keyword>
<organism evidence="2 3">
    <name type="scientific">Roseospira marina</name>
    <dbReference type="NCBI Taxonomy" id="140057"/>
    <lineage>
        <taxon>Bacteria</taxon>
        <taxon>Pseudomonadati</taxon>
        <taxon>Pseudomonadota</taxon>
        <taxon>Alphaproteobacteria</taxon>
        <taxon>Rhodospirillales</taxon>
        <taxon>Rhodospirillaceae</taxon>
        <taxon>Roseospira</taxon>
    </lineage>
</organism>
<feature type="domain" description="AB hydrolase-1" evidence="1">
    <location>
        <begin position="25"/>
        <end position="258"/>
    </location>
</feature>
<dbReference type="InterPro" id="IPR050266">
    <property type="entry name" value="AB_hydrolase_sf"/>
</dbReference>